<dbReference type="SMART" id="SM00320">
    <property type="entry name" value="WD40"/>
    <property type="match status" value="5"/>
</dbReference>
<evidence type="ECO:0000256" key="15">
    <source>
        <dbReference type="PROSITE-ProRule" id="PRU00221"/>
    </source>
</evidence>
<evidence type="ECO:0000256" key="8">
    <source>
        <dbReference type="ARBA" id="ARBA00022737"/>
    </source>
</evidence>
<dbReference type="OrthoDB" id="542917at2759"/>
<dbReference type="PROSITE" id="PS00678">
    <property type="entry name" value="WD_REPEATS_1"/>
    <property type="match status" value="1"/>
</dbReference>
<evidence type="ECO:0000259" key="17">
    <source>
        <dbReference type="Pfam" id="PF07304"/>
    </source>
</evidence>
<dbReference type="InterPro" id="IPR019775">
    <property type="entry name" value="WD40_repeat_CS"/>
</dbReference>
<evidence type="ECO:0000256" key="12">
    <source>
        <dbReference type="ARBA" id="ARBA00023136"/>
    </source>
</evidence>
<evidence type="ECO:0000256" key="7">
    <source>
        <dbReference type="ARBA" id="ARBA00022574"/>
    </source>
</evidence>
<feature type="compositionally biased region" description="Low complexity" evidence="16">
    <location>
        <begin position="1307"/>
        <end position="1318"/>
    </location>
</feature>
<evidence type="ECO:0000256" key="1">
    <source>
        <dbReference type="ARBA" id="ARBA00004299"/>
    </source>
</evidence>
<evidence type="ECO:0000256" key="16">
    <source>
        <dbReference type="SAM" id="MobiDB-lite"/>
    </source>
</evidence>
<reference evidence="18 19" key="1">
    <citation type="journal article" date="2016" name="Mol. Biol. Evol.">
        <title>Comparative Genomics of Early-Diverging Mushroom-Forming Fungi Provides Insights into the Origins of Lignocellulose Decay Capabilities.</title>
        <authorList>
            <person name="Nagy L.G."/>
            <person name="Riley R."/>
            <person name="Tritt A."/>
            <person name="Adam C."/>
            <person name="Daum C."/>
            <person name="Floudas D."/>
            <person name="Sun H."/>
            <person name="Yadav J.S."/>
            <person name="Pangilinan J."/>
            <person name="Larsson K.H."/>
            <person name="Matsuura K."/>
            <person name="Barry K."/>
            <person name="Labutti K."/>
            <person name="Kuo R."/>
            <person name="Ohm R.A."/>
            <person name="Bhattacharya S.S."/>
            <person name="Shirouzu T."/>
            <person name="Yoshinaga Y."/>
            <person name="Martin F.M."/>
            <person name="Grigoriev I.V."/>
            <person name="Hibbett D.S."/>
        </authorList>
    </citation>
    <scope>NUCLEOTIDE SEQUENCE [LARGE SCALE GENOMIC DNA]</scope>
    <source>
        <strain evidence="18 19">CBS 109695</strain>
    </source>
</reference>
<dbReference type="SUPFAM" id="SSF50978">
    <property type="entry name" value="WD40 repeat-like"/>
    <property type="match status" value="1"/>
</dbReference>
<protein>
    <recommendedName>
        <fullName evidence="5">Protein transport protein SEC31</fullName>
    </recommendedName>
    <alternativeName>
        <fullName evidence="4">Protein transport protein sec31</fullName>
    </alternativeName>
</protein>
<dbReference type="GO" id="GO:0015031">
    <property type="term" value="P:protein transport"/>
    <property type="evidence" value="ECO:0007669"/>
    <property type="project" value="UniProtKB-KW"/>
</dbReference>
<evidence type="ECO:0000256" key="13">
    <source>
        <dbReference type="ARBA" id="ARBA00023329"/>
    </source>
</evidence>
<dbReference type="GO" id="GO:0070971">
    <property type="term" value="C:endoplasmic reticulum exit site"/>
    <property type="evidence" value="ECO:0007669"/>
    <property type="project" value="TreeGrafter"/>
</dbReference>
<keyword evidence="19" id="KW-1185">Reference proteome</keyword>
<evidence type="ECO:0000256" key="6">
    <source>
        <dbReference type="ARBA" id="ARBA00022448"/>
    </source>
</evidence>
<feature type="compositionally biased region" description="Low complexity" evidence="16">
    <location>
        <begin position="1239"/>
        <end position="1250"/>
    </location>
</feature>
<evidence type="ECO:0000256" key="10">
    <source>
        <dbReference type="ARBA" id="ARBA00022892"/>
    </source>
</evidence>
<dbReference type="STRING" id="436010.A0A166RJF5"/>
<comment type="function">
    <text evidence="14">Component of the coat protein complex II (COPII) which promotes the formation of transport vesicles from the endoplasmic reticulum (ER). The coat has two main functions, the physical deformation of the endoplasmic reticulum membrane into vesicles and the selection of cargo molecules.</text>
</comment>
<feature type="compositionally biased region" description="Pro residues" evidence="16">
    <location>
        <begin position="1319"/>
        <end position="1343"/>
    </location>
</feature>
<evidence type="ECO:0000313" key="18">
    <source>
        <dbReference type="EMBL" id="KZP28336.1"/>
    </source>
</evidence>
<keyword evidence="8" id="KW-0677">Repeat</keyword>
<accession>A0A166RJF5</accession>
<feature type="repeat" description="WD" evidence="15">
    <location>
        <begin position="123"/>
        <end position="165"/>
    </location>
</feature>
<dbReference type="InterPro" id="IPR040251">
    <property type="entry name" value="SEC31-like"/>
</dbReference>
<evidence type="ECO:0000256" key="14">
    <source>
        <dbReference type="ARBA" id="ARBA00025471"/>
    </source>
</evidence>
<dbReference type="PROSITE" id="PS50294">
    <property type="entry name" value="WD_REPEATS_REGION"/>
    <property type="match status" value="1"/>
</dbReference>
<dbReference type="Gene3D" id="1.25.40.1030">
    <property type="match status" value="1"/>
</dbReference>
<dbReference type="GO" id="GO:0005789">
    <property type="term" value="C:endoplasmic reticulum membrane"/>
    <property type="evidence" value="ECO:0007669"/>
    <property type="project" value="UniProtKB-SubCell"/>
</dbReference>
<feature type="compositionally biased region" description="Low complexity" evidence="16">
    <location>
        <begin position="1027"/>
        <end position="1047"/>
    </location>
</feature>
<keyword evidence="6" id="KW-0813">Transport</keyword>
<evidence type="ECO:0000313" key="19">
    <source>
        <dbReference type="Proteomes" id="UP000076532"/>
    </source>
</evidence>
<feature type="domain" description="SRA1/Sec31" evidence="17">
    <location>
        <begin position="1320"/>
        <end position="1454"/>
    </location>
</feature>
<dbReference type="Gene3D" id="2.130.10.10">
    <property type="entry name" value="YVTN repeat-like/Quinoprotein amine dehydrogenase"/>
    <property type="match status" value="1"/>
</dbReference>
<dbReference type="PANTHER" id="PTHR13923:SF11">
    <property type="entry name" value="SECRETORY 31, ISOFORM D"/>
    <property type="match status" value="1"/>
</dbReference>
<feature type="compositionally biased region" description="Low complexity" evidence="16">
    <location>
        <begin position="1278"/>
        <end position="1289"/>
    </location>
</feature>
<feature type="compositionally biased region" description="Pro residues" evidence="16">
    <location>
        <begin position="1290"/>
        <end position="1306"/>
    </location>
</feature>
<keyword evidence="11" id="KW-0653">Protein transport</keyword>
<gene>
    <name evidence="18" type="ORF">FIBSPDRAFT_817580</name>
</gene>
<evidence type="ECO:0000256" key="9">
    <source>
        <dbReference type="ARBA" id="ARBA00022824"/>
    </source>
</evidence>
<feature type="compositionally biased region" description="Acidic residues" evidence="16">
    <location>
        <begin position="553"/>
        <end position="563"/>
    </location>
</feature>
<dbReference type="InterPro" id="IPR009917">
    <property type="entry name" value="SRA1/Sec31"/>
</dbReference>
<dbReference type="GO" id="GO:0030127">
    <property type="term" value="C:COPII vesicle coat"/>
    <property type="evidence" value="ECO:0007669"/>
    <property type="project" value="TreeGrafter"/>
</dbReference>
<feature type="compositionally biased region" description="Pro residues" evidence="16">
    <location>
        <begin position="1066"/>
        <end position="1084"/>
    </location>
</feature>
<organism evidence="18 19">
    <name type="scientific">Athelia psychrophila</name>
    <dbReference type="NCBI Taxonomy" id="1759441"/>
    <lineage>
        <taxon>Eukaryota</taxon>
        <taxon>Fungi</taxon>
        <taxon>Dikarya</taxon>
        <taxon>Basidiomycota</taxon>
        <taxon>Agaricomycotina</taxon>
        <taxon>Agaricomycetes</taxon>
        <taxon>Agaricomycetidae</taxon>
        <taxon>Atheliales</taxon>
        <taxon>Atheliaceae</taxon>
        <taxon>Athelia</taxon>
    </lineage>
</organism>
<sequence>MKLKEIHRTSTFAWSPSPSLPLLATGTVAGALDESFSNESQLEIWAPDFLDKNEYDLGGEGHAGPKGVVSDTARFNRLAWGHVDASRPRGVIAAGMESGELTLWDPAKILAGASPAESLILRNSTHTGPIRGLDFSPIQTNLLSTGGINGEVYIWDLKDPSKPYSPTPGTRSTKLDEITSVAWNQQVQHVLAGASSTGYTVVWDLRGKREVVALQYGGGAGTLAGQPGMGGGMAVGGRRGMSAIAWHPDNATRLVTASEDDSSPIIMVWDLRNARAPEKILTGHEKGVLSLSWCKQDADLLLSCGKDNRALCWNPQTSEIIGELPSADNWAFQVEWCPRNPDLLATAFFDGTIGIHSIQSTNEATSQVPATTPKADGADIFDVPGYSRTTQSTLSLKQPPKWLRRPTSNAFGFGGKLVTVSNLPGAQGKHQSGVVHIRNVVTETDLVERAGKLQAAIDAGELSAFAEQEAGAGGKTEEAWKALLSLFKADSRDELVSLLGYSSAEVSARVAEAIATLKETNSAAIKSLDGDEDIADARPPVVSFVEPAASEGSDGEGEEDEDGAEKTPSEVSADVSETPSGTRLGDGESATTAPSLFGDNDPVGTPQVDAAADFFSTMGVGSHNDGEQVLVPHHNYGLDSSVAATIGSGPSSVVSENLKDNMFRIYPSDESETDRLVTKALVLGDFDSAVSLCLSSDRFADAILLAVKGGPELLARTQKAYFERRTISSPYLRLFQSIVTNDLADIVQNADLREWQEIFVVLCTFASAEEFSGLTEQLGQRLEFQFSLAKASDAPDAPVRAREFRKNATLTYLAAGRLERLLNIWIEELVEEEQTLIEGEVDSNGSRYTAHAHALQTFVEKVTVFRSAISYADTDLSQTTTNEEAGVKTYKLAALYDRYFEYADLLATQGLVKEAVSFLKLTPENYKGSAGGSFDFGVGRERLLAAAGLTVARVAASIPAAAAAKATLPPLPSHAAANNAGYPYGQYAQPGQNRAPVPPAAPVQSAYSAYNAPVTSQSNNPYGAPTQQPASNAYAPPAQQQYQPAASGYTPTGGYNAQQSRTQPPHMVPPPQQAPAVLPPPPRAAPGGSALPPPPSAQSRQKDNSGWNDAPAMAPERRAPANLNTNKPAAIVSPFPNSTPSSPGPPGPGGSPYMGGQHATPLPPPPPRPSSVQARPPPPPAQRGPPPPQQGGPGMYPPGRPASGPPPQGVAPPSRLMSPPQGPPRQTTPGQYGPPPGQVPHQGAYSGPPQAGLPPRGPPPGTAGPPGPYARATPPPMQQQQQQQQQSPYGGPPNPPPGPYGPPPGGAPMSGHPQQQPLPRGPPPGPAATPPAPARRGPPPPKFPVGDRSHIPESARPAFNVISQQLERLQQTTAAQPQQKRMVDDLERRISPLFDALNCETLSQPVVDQLVVLTRAMEAHDREAALAIHVDLLTKGSQTDDIGLWMSGIKQLIIRL</sequence>
<dbReference type="FunFam" id="2.130.10.10:FF:000193">
    <property type="entry name" value="Protein transport protein SEC31, putative"/>
    <property type="match status" value="1"/>
</dbReference>
<dbReference type="GO" id="GO:0005198">
    <property type="term" value="F:structural molecule activity"/>
    <property type="evidence" value="ECO:0007669"/>
    <property type="project" value="TreeGrafter"/>
</dbReference>
<dbReference type="GO" id="GO:0007029">
    <property type="term" value="P:endoplasmic reticulum organization"/>
    <property type="evidence" value="ECO:0007669"/>
    <property type="project" value="TreeGrafter"/>
</dbReference>
<dbReference type="PROSITE" id="PS50082">
    <property type="entry name" value="WD_REPEATS_2"/>
    <property type="match status" value="2"/>
</dbReference>
<feature type="compositionally biased region" description="Pro residues" evidence="16">
    <location>
        <begin position="1251"/>
        <end position="1277"/>
    </location>
</feature>
<evidence type="ECO:0000256" key="2">
    <source>
        <dbReference type="ARBA" id="ARBA00004397"/>
    </source>
</evidence>
<keyword evidence="10" id="KW-0931">ER-Golgi transport</keyword>
<feature type="region of interest" description="Disordered" evidence="16">
    <location>
        <begin position="1014"/>
        <end position="1114"/>
    </location>
</feature>
<dbReference type="InterPro" id="IPR036322">
    <property type="entry name" value="WD40_repeat_dom_sf"/>
</dbReference>
<dbReference type="InterPro" id="IPR001680">
    <property type="entry name" value="WD40_rpt"/>
</dbReference>
<feature type="region of interest" description="Disordered" evidence="16">
    <location>
        <begin position="531"/>
        <end position="604"/>
    </location>
</feature>
<proteinExistence type="inferred from homology"/>
<feature type="compositionally biased region" description="Polar residues" evidence="16">
    <location>
        <begin position="1049"/>
        <end position="1063"/>
    </location>
</feature>
<dbReference type="PANTHER" id="PTHR13923">
    <property type="entry name" value="SEC31-RELATED PROTEIN"/>
    <property type="match status" value="1"/>
</dbReference>
<evidence type="ECO:0000256" key="3">
    <source>
        <dbReference type="ARBA" id="ARBA00009358"/>
    </source>
</evidence>
<feature type="region of interest" description="Disordered" evidence="16">
    <location>
        <begin position="1127"/>
        <end position="1352"/>
    </location>
</feature>
<comment type="similarity">
    <text evidence="3">Belongs to the WD repeat SEC31 family.</text>
</comment>
<keyword evidence="7 15" id="KW-0853">WD repeat</keyword>
<keyword evidence="13" id="KW-0968">Cytoplasmic vesicle</keyword>
<dbReference type="Pfam" id="PF07304">
    <property type="entry name" value="SRA1"/>
    <property type="match status" value="1"/>
</dbReference>
<comment type="subcellular location">
    <subcellularLocation>
        <location evidence="1">Cytoplasmic vesicle</location>
        <location evidence="1">COPII-coated vesicle membrane</location>
        <topology evidence="1">Peripheral membrane protein</topology>
        <orientation evidence="1">Cytoplasmic side</orientation>
    </subcellularLocation>
    <subcellularLocation>
        <location evidence="2">Endoplasmic reticulum membrane</location>
        <topology evidence="2">Peripheral membrane protein</topology>
        <orientation evidence="2">Cytoplasmic side</orientation>
    </subcellularLocation>
</comment>
<dbReference type="EMBL" id="KV417504">
    <property type="protein sequence ID" value="KZP28336.1"/>
    <property type="molecule type" value="Genomic_DNA"/>
</dbReference>
<dbReference type="InterPro" id="IPR015943">
    <property type="entry name" value="WD40/YVTN_repeat-like_dom_sf"/>
</dbReference>
<evidence type="ECO:0000256" key="11">
    <source>
        <dbReference type="ARBA" id="ARBA00022927"/>
    </source>
</evidence>
<dbReference type="Gene3D" id="1.20.940.10">
    <property type="entry name" value="Functional domain of the splicing factor Prp18"/>
    <property type="match status" value="1"/>
</dbReference>
<feature type="compositionally biased region" description="Pro residues" evidence="16">
    <location>
        <begin position="1161"/>
        <end position="1210"/>
    </location>
</feature>
<dbReference type="Proteomes" id="UP000076532">
    <property type="component" value="Unassembled WGS sequence"/>
</dbReference>
<evidence type="ECO:0000256" key="5">
    <source>
        <dbReference type="ARBA" id="ARBA00021236"/>
    </source>
</evidence>
<evidence type="ECO:0000256" key="4">
    <source>
        <dbReference type="ARBA" id="ARBA00013507"/>
    </source>
</evidence>
<keyword evidence="12" id="KW-0472">Membrane</keyword>
<keyword evidence="9" id="KW-0256">Endoplasmic reticulum</keyword>
<name>A0A166RJF5_9AGAM</name>
<feature type="repeat" description="WD" evidence="15">
    <location>
        <begin position="281"/>
        <end position="323"/>
    </location>
</feature>
<dbReference type="Pfam" id="PF00400">
    <property type="entry name" value="WD40"/>
    <property type="match status" value="2"/>
</dbReference>
<dbReference type="GO" id="GO:0090110">
    <property type="term" value="P:COPII-coated vesicle cargo loading"/>
    <property type="evidence" value="ECO:0007669"/>
    <property type="project" value="TreeGrafter"/>
</dbReference>